<protein>
    <submittedName>
        <fullName evidence="4">FBX10-like protein</fullName>
    </submittedName>
</protein>
<name>A0ABY7F5D1_MYAAR</name>
<dbReference type="Proteomes" id="UP001164746">
    <property type="component" value="Chromosome 10"/>
</dbReference>
<dbReference type="InterPro" id="IPR039448">
    <property type="entry name" value="Beta_helix"/>
</dbReference>
<dbReference type="Gene3D" id="2.160.20.10">
    <property type="entry name" value="Single-stranded right-handed beta-helix, Pectin lyase-like"/>
    <property type="match status" value="3"/>
</dbReference>
<keyword evidence="5" id="KW-1185">Reference proteome</keyword>
<dbReference type="PANTHER" id="PTHR22990">
    <property type="entry name" value="F-BOX ONLY PROTEIN"/>
    <property type="match status" value="1"/>
</dbReference>
<evidence type="ECO:0000313" key="4">
    <source>
        <dbReference type="EMBL" id="WAR17383.1"/>
    </source>
</evidence>
<dbReference type="InterPro" id="IPR012334">
    <property type="entry name" value="Pectin_lyas_fold"/>
</dbReference>
<feature type="compositionally biased region" description="Basic and acidic residues" evidence="2">
    <location>
        <begin position="480"/>
        <end position="494"/>
    </location>
</feature>
<organism evidence="4 5">
    <name type="scientific">Mya arenaria</name>
    <name type="common">Soft-shell clam</name>
    <dbReference type="NCBI Taxonomy" id="6604"/>
    <lineage>
        <taxon>Eukaryota</taxon>
        <taxon>Metazoa</taxon>
        <taxon>Spiralia</taxon>
        <taxon>Lophotrochozoa</taxon>
        <taxon>Mollusca</taxon>
        <taxon>Bivalvia</taxon>
        <taxon>Autobranchia</taxon>
        <taxon>Heteroconchia</taxon>
        <taxon>Euheterodonta</taxon>
        <taxon>Imparidentia</taxon>
        <taxon>Neoheterodontei</taxon>
        <taxon>Myida</taxon>
        <taxon>Myoidea</taxon>
        <taxon>Myidae</taxon>
        <taxon>Mya</taxon>
    </lineage>
</organism>
<feature type="region of interest" description="Disordered" evidence="2">
    <location>
        <begin position="464"/>
        <end position="558"/>
    </location>
</feature>
<dbReference type="SUPFAM" id="SSF51126">
    <property type="entry name" value="Pectin lyase-like"/>
    <property type="match status" value="2"/>
</dbReference>
<evidence type="ECO:0000259" key="3">
    <source>
        <dbReference type="Pfam" id="PF13229"/>
    </source>
</evidence>
<evidence type="ECO:0000256" key="2">
    <source>
        <dbReference type="SAM" id="MobiDB-lite"/>
    </source>
</evidence>
<keyword evidence="1" id="KW-0677">Repeat</keyword>
<dbReference type="PANTHER" id="PTHR22990:SF15">
    <property type="entry name" value="F-BOX ONLY PROTEIN 10"/>
    <property type="match status" value="1"/>
</dbReference>
<proteinExistence type="predicted"/>
<feature type="region of interest" description="Disordered" evidence="2">
    <location>
        <begin position="571"/>
        <end position="662"/>
    </location>
</feature>
<dbReference type="Pfam" id="PF13229">
    <property type="entry name" value="Beta_helix"/>
    <property type="match status" value="1"/>
</dbReference>
<feature type="compositionally biased region" description="Basic residues" evidence="2">
    <location>
        <begin position="495"/>
        <end position="515"/>
    </location>
</feature>
<feature type="compositionally biased region" description="Gly residues" evidence="2">
    <location>
        <begin position="583"/>
        <end position="592"/>
    </location>
</feature>
<dbReference type="SMART" id="SM00710">
    <property type="entry name" value="PbH1"/>
    <property type="match status" value="9"/>
</dbReference>
<feature type="compositionally biased region" description="Acidic residues" evidence="2">
    <location>
        <begin position="623"/>
        <end position="636"/>
    </location>
</feature>
<dbReference type="InterPro" id="IPR011050">
    <property type="entry name" value="Pectin_lyase_fold/virulence"/>
</dbReference>
<gene>
    <name evidence="4" type="ORF">MAR_031977</name>
</gene>
<evidence type="ECO:0000313" key="5">
    <source>
        <dbReference type="Proteomes" id="UP001164746"/>
    </source>
</evidence>
<evidence type="ECO:0000256" key="1">
    <source>
        <dbReference type="ARBA" id="ARBA00022737"/>
    </source>
</evidence>
<accession>A0ABY7F5D1</accession>
<dbReference type="InterPro" id="IPR036047">
    <property type="entry name" value="F-box-like_dom_sf"/>
</dbReference>
<sequence length="1112" mass="122784">MQAMDRVDRETVSSAVTVKTDTGSKVLPGDKRGLPYEIWAIILSAMVCKTWNEVVLSMDHTKWKELYLLSTDWKHPYWPLNLHSEPISWREAYKHQYIATNFWTQIDRRPGNVTCMSVFKKTKARKTITVGVGKDFESLKAALAVANDYDRIMVYPGIYDEQFEMSSKIPFELIGVGELGSVILVVCIEQTAITGRISNLVFRAPWFTNFILKVRSGYLQVDNCILEDGMMYVQNPGTVTLSFCTFRHATIILQHVNASIIQNCMFSQTDTAAITLEGYPKDDRNWTFRALNAKITNTCSLQKKPEQPRLGEGLIPKSAFSLSTATTSHKKSVSKSHLLRQSSVDTEALQRKMSHDMNVSFNANVEGAVGGVNIRPLDRRRQSACDSTFSRHTLERLSNGDEEDDLGHLGTKSHTHMTAVKHKAHSLTTHELTEQNVHAHDSRHHKEKIKRIENFVSDCAKYSNAGTSEGGSTVGDENSDDLHPNGNHDNDLHHQGHHHHQQHHHHQHHHHHQNHHPSQGQGHGHLSHQMPNTQLTTPQRKTLYDSQESDCESDIMNPKGLEKVPALDLHSLTSPNRQDGSQGNRGHGGSSGVGLDQGLRLAPRERSISSSEVSIHTASSNDVSEEDEGGGYDSDGDQTSSSSDEDSLPFSDRDSQFSSSEESVIMLTYPDRHQPRSVSAQGDLNDVASINSQNQSEHIDIIQDNDMRRMLNEVRGCLIYKCRVTQSKGAVMVSLQAHGNDIHSNGEAGVDIRKNADPIVQRSGVVVLGSGRGQIRHNDIYQNKEAGVYILYRGNPTICNNQIYSGKAAGIAINEGGRGYIYGNTITGNQWGGIDIRHGGDPIVHQNTVCNGVSDGVDSSHKVEAPIAESKDTPSQTSLDFWGVGISLQFGEPVTVDSNLVHGNHGNGIHVDQAFPATLTNNCVTCNTGSGVMAKGQGKVCIRGNGIYDNRDHGVWCQCDAEVTENDILGNRWSAVHLKLAHQAKVQNNRLHAADDFLICLTGIRHCEMEGNLFYGPKDRSVSADEASHCTSMANQVLPTPQSNNDISRRCDPPDMTPLGKTRWQLIDPAPRPHLLPPPAISHAHQGQTIITRLTIPAENCDHGGSKLCIIL</sequence>
<feature type="compositionally biased region" description="Low complexity" evidence="2">
    <location>
        <begin position="608"/>
        <end position="620"/>
    </location>
</feature>
<dbReference type="EMBL" id="CP111021">
    <property type="protein sequence ID" value="WAR17383.1"/>
    <property type="molecule type" value="Genomic_DNA"/>
</dbReference>
<dbReference type="InterPro" id="IPR006626">
    <property type="entry name" value="PbH1"/>
</dbReference>
<feature type="compositionally biased region" description="Polar residues" evidence="2">
    <location>
        <begin position="530"/>
        <end position="546"/>
    </location>
</feature>
<feature type="domain" description="Right handed beta helix" evidence="3">
    <location>
        <begin position="761"/>
        <end position="923"/>
    </location>
</feature>
<dbReference type="SUPFAM" id="SSF81383">
    <property type="entry name" value="F-box domain"/>
    <property type="match status" value="1"/>
</dbReference>
<dbReference type="InterPro" id="IPR051550">
    <property type="entry name" value="SCF-Subunits/Alg-Epimerases"/>
</dbReference>
<reference evidence="4" key="1">
    <citation type="submission" date="2022-11" db="EMBL/GenBank/DDBJ databases">
        <title>Centuries of genome instability and evolution in soft-shell clam transmissible cancer (bioRxiv).</title>
        <authorList>
            <person name="Hart S.F.M."/>
            <person name="Yonemitsu M.A."/>
            <person name="Giersch R.M."/>
            <person name="Beal B.F."/>
            <person name="Arriagada G."/>
            <person name="Davis B.W."/>
            <person name="Ostrander E.A."/>
            <person name="Goff S.P."/>
            <person name="Metzger M.J."/>
        </authorList>
    </citation>
    <scope>NUCLEOTIDE SEQUENCE</scope>
    <source>
        <strain evidence="4">MELC-2E11</strain>
        <tissue evidence="4">Siphon/mantle</tissue>
    </source>
</reference>